<dbReference type="Proteomes" id="UP001332243">
    <property type="component" value="Unassembled WGS sequence"/>
</dbReference>
<organism evidence="2 3">
    <name type="scientific">Plantactinospora sonchi</name>
    <dbReference type="NCBI Taxonomy" id="1544735"/>
    <lineage>
        <taxon>Bacteria</taxon>
        <taxon>Bacillati</taxon>
        <taxon>Actinomycetota</taxon>
        <taxon>Actinomycetes</taxon>
        <taxon>Micromonosporales</taxon>
        <taxon>Micromonosporaceae</taxon>
        <taxon>Plantactinospora</taxon>
    </lineage>
</organism>
<sequence>MSWRLPARRVVRPAPAAGAPPELPTGVGTLVRGQQVPGEAGPWGRRWRGLSGAEVGKDDLQPATVHHGVVGGEHEDVLLRPGPHYPGTDRRRPGQVERSLRLEAQRLVDQSSPFRFVMAAEVLDDHRHRTRRMEHGMPAVVG</sequence>
<keyword evidence="3" id="KW-1185">Reference proteome</keyword>
<proteinExistence type="predicted"/>
<accession>A0ABU7RKB4</accession>
<name>A0ABU7RKB4_9ACTN</name>
<evidence type="ECO:0000313" key="2">
    <source>
        <dbReference type="EMBL" id="MEE6256936.1"/>
    </source>
</evidence>
<comment type="caution">
    <text evidence="2">The sequence shown here is derived from an EMBL/GenBank/DDBJ whole genome shotgun (WGS) entry which is preliminary data.</text>
</comment>
<protein>
    <submittedName>
        <fullName evidence="2">Uncharacterized protein</fullName>
    </submittedName>
</protein>
<dbReference type="EMBL" id="JAZGQK010000001">
    <property type="protein sequence ID" value="MEE6256936.1"/>
    <property type="molecule type" value="Genomic_DNA"/>
</dbReference>
<gene>
    <name evidence="2" type="ORF">V1633_00350</name>
</gene>
<evidence type="ECO:0000313" key="3">
    <source>
        <dbReference type="Proteomes" id="UP001332243"/>
    </source>
</evidence>
<evidence type="ECO:0000256" key="1">
    <source>
        <dbReference type="SAM" id="MobiDB-lite"/>
    </source>
</evidence>
<reference evidence="2 3" key="1">
    <citation type="submission" date="2024-01" db="EMBL/GenBank/DDBJ databases">
        <title>Genome insights into Plantactinospora sonchi sp. nov.</title>
        <authorList>
            <person name="Wang L."/>
        </authorList>
    </citation>
    <scope>NUCLEOTIDE SEQUENCE [LARGE SCALE GENOMIC DNA]</scope>
    <source>
        <strain evidence="2 3">NEAU-QY2</strain>
    </source>
</reference>
<feature type="region of interest" description="Disordered" evidence="1">
    <location>
        <begin position="70"/>
        <end position="95"/>
    </location>
</feature>